<dbReference type="EMBL" id="GBRH01231677">
    <property type="protein sequence ID" value="JAD66218.1"/>
    <property type="molecule type" value="Transcribed_RNA"/>
</dbReference>
<protein>
    <submittedName>
        <fullName evidence="1">Uncharacterized protein</fullName>
    </submittedName>
</protein>
<reference evidence="1" key="2">
    <citation type="journal article" date="2015" name="Data Brief">
        <title>Shoot transcriptome of the giant reed, Arundo donax.</title>
        <authorList>
            <person name="Barrero R.A."/>
            <person name="Guerrero F.D."/>
            <person name="Moolhuijzen P."/>
            <person name="Goolsby J.A."/>
            <person name="Tidwell J."/>
            <person name="Bellgard S.E."/>
            <person name="Bellgard M.I."/>
        </authorList>
    </citation>
    <scope>NUCLEOTIDE SEQUENCE</scope>
    <source>
        <tissue evidence="1">Shoot tissue taken approximately 20 cm above the soil surface</tissue>
    </source>
</reference>
<proteinExistence type="predicted"/>
<organism evidence="1">
    <name type="scientific">Arundo donax</name>
    <name type="common">Giant reed</name>
    <name type="synonym">Donax arundinaceus</name>
    <dbReference type="NCBI Taxonomy" id="35708"/>
    <lineage>
        <taxon>Eukaryota</taxon>
        <taxon>Viridiplantae</taxon>
        <taxon>Streptophyta</taxon>
        <taxon>Embryophyta</taxon>
        <taxon>Tracheophyta</taxon>
        <taxon>Spermatophyta</taxon>
        <taxon>Magnoliopsida</taxon>
        <taxon>Liliopsida</taxon>
        <taxon>Poales</taxon>
        <taxon>Poaceae</taxon>
        <taxon>PACMAD clade</taxon>
        <taxon>Arundinoideae</taxon>
        <taxon>Arundineae</taxon>
        <taxon>Arundo</taxon>
    </lineage>
</organism>
<sequence length="63" mass="6649">MAGLRVADGVAVPTSTLNQARRRWVVHGAAMALRRTALGGGSVAPCWEVEPSGGAFASRCRRR</sequence>
<evidence type="ECO:0000313" key="1">
    <source>
        <dbReference type="EMBL" id="JAD66218.1"/>
    </source>
</evidence>
<accession>A0A0A9BVJ5</accession>
<dbReference type="AlphaFoldDB" id="A0A0A9BVJ5"/>
<name>A0A0A9BVJ5_ARUDO</name>
<reference evidence="1" key="1">
    <citation type="submission" date="2014-09" db="EMBL/GenBank/DDBJ databases">
        <authorList>
            <person name="Magalhaes I.L.F."/>
            <person name="Oliveira U."/>
            <person name="Santos F.R."/>
            <person name="Vidigal T.H.D.A."/>
            <person name="Brescovit A.D."/>
            <person name="Santos A.J."/>
        </authorList>
    </citation>
    <scope>NUCLEOTIDE SEQUENCE</scope>
    <source>
        <tissue evidence="1">Shoot tissue taken approximately 20 cm above the soil surface</tissue>
    </source>
</reference>